<dbReference type="InterPro" id="IPR029021">
    <property type="entry name" value="Prot-tyrosine_phosphatase-like"/>
</dbReference>
<dbReference type="Proteomes" id="UP000694580">
    <property type="component" value="Chromosome 6"/>
</dbReference>
<protein>
    <recommendedName>
        <fullName evidence="5">Serine/threonine/tyrosine-interacting-like protein 1</fullName>
    </recommendedName>
</protein>
<dbReference type="PROSITE" id="PS50206">
    <property type="entry name" value="RHODANESE_3"/>
    <property type="match status" value="1"/>
</dbReference>
<dbReference type="SUPFAM" id="SSF52821">
    <property type="entry name" value="Rhodanese/Cell cycle control phosphatase"/>
    <property type="match status" value="1"/>
</dbReference>
<dbReference type="GO" id="GO:0062030">
    <property type="term" value="P:negative regulation of stress granule assembly"/>
    <property type="evidence" value="ECO:0007669"/>
    <property type="project" value="TreeGrafter"/>
</dbReference>
<dbReference type="GO" id="GO:0019903">
    <property type="term" value="F:protein phosphatase binding"/>
    <property type="evidence" value="ECO:0007669"/>
    <property type="project" value="TreeGrafter"/>
</dbReference>
<dbReference type="PANTHER" id="PTHR46659:SF1">
    <property type="entry name" value="SERINE_THREONINE_TYROSINE-INTERACTING-LIKE PROTEIN 1"/>
    <property type="match status" value="1"/>
</dbReference>
<dbReference type="GO" id="GO:0005739">
    <property type="term" value="C:mitochondrion"/>
    <property type="evidence" value="ECO:0007669"/>
    <property type="project" value="TreeGrafter"/>
</dbReference>
<name>A0AAY4A4J2_9TELE</name>
<dbReference type="Pfam" id="PF00581">
    <property type="entry name" value="Rhodanese"/>
    <property type="match status" value="1"/>
</dbReference>
<dbReference type="InterPro" id="IPR053272">
    <property type="entry name" value="STY_interacting-like"/>
</dbReference>
<dbReference type="PANTHER" id="PTHR46659">
    <property type="entry name" value="SERINE/THREONINE/TYROSINE-INTERACTING-LIKE PROTEIN 1"/>
    <property type="match status" value="1"/>
</dbReference>
<dbReference type="SUPFAM" id="SSF52799">
    <property type="entry name" value="(Phosphotyrosine protein) phosphatases II"/>
    <property type="match status" value="1"/>
</dbReference>
<reference evidence="3" key="3">
    <citation type="submission" date="2025-09" db="UniProtKB">
        <authorList>
            <consortium name="Ensembl"/>
        </authorList>
    </citation>
    <scope>IDENTIFICATION</scope>
</reference>
<evidence type="ECO:0000313" key="4">
    <source>
        <dbReference type="Proteomes" id="UP000694580"/>
    </source>
</evidence>
<sequence length="296" mass="33433">MAGTVLCEPTELYNILNQFSRSPRLAESNYLCLIDTRAERDYNESHVITAIKAKWDCDGRLVMPPSVEVDSVKYIIVYDGNTSSLLPSGPARECAERLEKFSRNPIRILNGGYERFSVFYPFFRTQKIIYTIKELENLRPYPVEILPGQLYMGDHEQAGNSCIIKDLKLKALVSVINNFLFLSSEDGNCAVMNICVPDSADADLYASFENLCVFVGSHLSSGSAVLIFSGHGISRCSAASMAFLVYHLKYTLKDAWDHVLQCKRNMRPNRGFVQQLSNWELQTLGRRITDVSEPNF</sequence>
<evidence type="ECO:0000259" key="1">
    <source>
        <dbReference type="PROSITE" id="PS50054"/>
    </source>
</evidence>
<dbReference type="PROSITE" id="PS50054">
    <property type="entry name" value="TYR_PHOSPHATASE_DUAL"/>
    <property type="match status" value="1"/>
</dbReference>
<dbReference type="Pfam" id="PF00782">
    <property type="entry name" value="DSPc"/>
    <property type="match status" value="1"/>
</dbReference>
<dbReference type="Ensembl" id="ENSDCDT00010002168.1">
    <property type="protein sequence ID" value="ENSDCDP00010002081.1"/>
    <property type="gene ID" value="ENSDCDG00010001036.1"/>
</dbReference>
<dbReference type="GO" id="GO:0001691">
    <property type="term" value="F:pseudophosphatase activity"/>
    <property type="evidence" value="ECO:0007669"/>
    <property type="project" value="TreeGrafter"/>
</dbReference>
<dbReference type="InterPro" id="IPR001763">
    <property type="entry name" value="Rhodanese-like_dom"/>
</dbReference>
<evidence type="ECO:0000313" key="3">
    <source>
        <dbReference type="Ensembl" id="ENSDCDP00010002081.1"/>
    </source>
</evidence>
<gene>
    <name evidence="3" type="primary">STYXL1</name>
</gene>
<accession>A0AAY4A4J2</accession>
<dbReference type="AlphaFoldDB" id="A0AAY4A4J2"/>
<reference evidence="3" key="2">
    <citation type="submission" date="2025-08" db="UniProtKB">
        <authorList>
            <consortium name="Ensembl"/>
        </authorList>
    </citation>
    <scope>IDENTIFICATION</scope>
</reference>
<reference evidence="3 4" key="1">
    <citation type="submission" date="2020-06" db="EMBL/GenBank/DDBJ databases">
        <authorList>
            <consortium name="Wellcome Sanger Institute Data Sharing"/>
        </authorList>
    </citation>
    <scope>NUCLEOTIDE SEQUENCE [LARGE SCALE GENOMIC DNA]</scope>
</reference>
<evidence type="ECO:0008006" key="5">
    <source>
        <dbReference type="Google" id="ProtNLM"/>
    </source>
</evidence>
<dbReference type="Gene3D" id="3.90.190.10">
    <property type="entry name" value="Protein tyrosine phosphatase superfamily"/>
    <property type="match status" value="1"/>
</dbReference>
<keyword evidence="4" id="KW-1185">Reference proteome</keyword>
<dbReference type="GO" id="GO:2001244">
    <property type="term" value="P:positive regulation of intrinsic apoptotic signaling pathway"/>
    <property type="evidence" value="ECO:0007669"/>
    <property type="project" value="TreeGrafter"/>
</dbReference>
<feature type="domain" description="Tyrosine-protein phosphatase" evidence="1">
    <location>
        <begin position="141"/>
        <end position="285"/>
    </location>
</feature>
<dbReference type="GO" id="GO:0004864">
    <property type="term" value="F:protein phosphatase inhibitor activity"/>
    <property type="evidence" value="ECO:0007669"/>
    <property type="project" value="TreeGrafter"/>
</dbReference>
<feature type="domain" description="Rhodanese" evidence="2">
    <location>
        <begin position="31"/>
        <end position="124"/>
    </location>
</feature>
<dbReference type="InterPro" id="IPR036873">
    <property type="entry name" value="Rhodanese-like_dom_sf"/>
</dbReference>
<dbReference type="FunFam" id="3.90.190.10:FF:000082">
    <property type="entry name" value="Serine/threonine/tyrosine-interacting-like protein 1"/>
    <property type="match status" value="1"/>
</dbReference>
<dbReference type="InterPro" id="IPR020422">
    <property type="entry name" value="TYR_PHOSPHATASE_DUAL_dom"/>
</dbReference>
<dbReference type="Gene3D" id="3.40.250.10">
    <property type="entry name" value="Rhodanese-like domain"/>
    <property type="match status" value="1"/>
</dbReference>
<organism evidence="3 4">
    <name type="scientific">Denticeps clupeoides</name>
    <name type="common">denticle herring</name>
    <dbReference type="NCBI Taxonomy" id="299321"/>
    <lineage>
        <taxon>Eukaryota</taxon>
        <taxon>Metazoa</taxon>
        <taxon>Chordata</taxon>
        <taxon>Craniata</taxon>
        <taxon>Vertebrata</taxon>
        <taxon>Euteleostomi</taxon>
        <taxon>Actinopterygii</taxon>
        <taxon>Neopterygii</taxon>
        <taxon>Teleostei</taxon>
        <taxon>Clupei</taxon>
        <taxon>Clupeiformes</taxon>
        <taxon>Denticipitoidei</taxon>
        <taxon>Denticipitidae</taxon>
        <taxon>Denticeps</taxon>
    </lineage>
</organism>
<dbReference type="InterPro" id="IPR000340">
    <property type="entry name" value="Dual-sp_phosphatase_cat-dom"/>
</dbReference>
<dbReference type="GeneTree" id="ENSGT00940000164883"/>
<evidence type="ECO:0000259" key="2">
    <source>
        <dbReference type="PROSITE" id="PS50206"/>
    </source>
</evidence>
<proteinExistence type="predicted"/>
<dbReference type="SMART" id="SM00195">
    <property type="entry name" value="DSPc"/>
    <property type="match status" value="1"/>
</dbReference>